<accession>A0A953JDL3</accession>
<name>A0A953JDL3_9BACT</name>
<dbReference type="Gene3D" id="3.40.50.10320">
    <property type="entry name" value="LmbE-like"/>
    <property type="match status" value="1"/>
</dbReference>
<dbReference type="Proteomes" id="UP000705867">
    <property type="component" value="Unassembled WGS sequence"/>
</dbReference>
<proteinExistence type="predicted"/>
<evidence type="ECO:0000313" key="1">
    <source>
        <dbReference type="EMBL" id="MBZ0156714.1"/>
    </source>
</evidence>
<dbReference type="GO" id="GO:0016811">
    <property type="term" value="F:hydrolase activity, acting on carbon-nitrogen (but not peptide) bonds, in linear amides"/>
    <property type="evidence" value="ECO:0007669"/>
    <property type="project" value="TreeGrafter"/>
</dbReference>
<dbReference type="SUPFAM" id="SSF102588">
    <property type="entry name" value="LmbE-like"/>
    <property type="match status" value="1"/>
</dbReference>
<dbReference type="EMBL" id="JAIOIV010000085">
    <property type="protein sequence ID" value="MBZ0156714.1"/>
    <property type="molecule type" value="Genomic_DNA"/>
</dbReference>
<dbReference type="PANTHER" id="PTHR12993">
    <property type="entry name" value="N-ACETYLGLUCOSAMINYL-PHOSPHATIDYLINOSITOL DE-N-ACETYLASE-RELATED"/>
    <property type="match status" value="1"/>
</dbReference>
<comment type="caution">
    <text evidence="1">The sequence shown here is derived from an EMBL/GenBank/DDBJ whole genome shotgun (WGS) entry which is preliminary data.</text>
</comment>
<reference evidence="1" key="2">
    <citation type="submission" date="2021-08" db="EMBL/GenBank/DDBJ databases">
        <authorList>
            <person name="Dalcin Martins P."/>
        </authorList>
    </citation>
    <scope>NUCLEOTIDE SEQUENCE</scope>
    <source>
        <strain evidence="1">MAG_39</strain>
    </source>
</reference>
<evidence type="ECO:0000313" key="2">
    <source>
        <dbReference type="Proteomes" id="UP000705867"/>
    </source>
</evidence>
<dbReference type="InterPro" id="IPR024078">
    <property type="entry name" value="LmbE-like_dom_sf"/>
</dbReference>
<dbReference type="Pfam" id="PF02585">
    <property type="entry name" value="PIG-L"/>
    <property type="match status" value="1"/>
</dbReference>
<protein>
    <submittedName>
        <fullName evidence="1">PIG-L family deacetylase</fullName>
    </submittedName>
</protein>
<dbReference type="AlphaFoldDB" id="A0A953JDL3"/>
<organism evidence="1 2">
    <name type="scientific">Candidatus Nitrobium versatile</name>
    <dbReference type="NCBI Taxonomy" id="2884831"/>
    <lineage>
        <taxon>Bacteria</taxon>
        <taxon>Pseudomonadati</taxon>
        <taxon>Nitrospirota</taxon>
        <taxon>Nitrospiria</taxon>
        <taxon>Nitrospirales</taxon>
        <taxon>Nitrospiraceae</taxon>
        <taxon>Candidatus Nitrobium</taxon>
    </lineage>
</organism>
<reference evidence="1" key="1">
    <citation type="journal article" date="2021" name="bioRxiv">
        <title>Unraveling nitrogen, sulfur and carbon metabolic pathways and microbial community transcriptional responses to substrate deprivation and toxicity stresses in a bioreactor mimicking anoxic brackish coastal sediment conditions.</title>
        <authorList>
            <person name="Martins P.D."/>
            <person name="Echeveste M.J."/>
            <person name="Arshad A."/>
            <person name="Kurth J."/>
            <person name="Ouboter H."/>
            <person name="Jetten M.S.M."/>
            <person name="Welte C.U."/>
        </authorList>
    </citation>
    <scope>NUCLEOTIDE SEQUENCE</scope>
    <source>
        <strain evidence="1">MAG_39</strain>
    </source>
</reference>
<dbReference type="InterPro" id="IPR003737">
    <property type="entry name" value="GlcNAc_PI_deacetylase-related"/>
</dbReference>
<dbReference type="PANTHER" id="PTHR12993:SF11">
    <property type="entry name" value="N-ACETYLGLUCOSAMINYL-PHOSPHATIDYLINOSITOL DE-N-ACETYLASE"/>
    <property type="match status" value="1"/>
</dbReference>
<gene>
    <name evidence="1" type="ORF">K8I29_10970</name>
</gene>
<sequence>MKKILFIAPHPDDETLGCGGTILRHKVEGDEIYWLLVTCILEEFGFTSEAVSFRKKEIETIAELYSFNSVYNLELPTTRLESLPITDLIEKMSSVFRQIQPEVIYLPYRGDIHTDHKVVFDAAVSCTKWFRYGSVKQILAYETLSETDFEINPESRGFRPNVFVDITLYLDKKIDIMKVYKNELGQFPFPRSPEAIRSLALFRGAIAGCNAAEAFMLLKEIK</sequence>